<comment type="caution">
    <text evidence="1">The sequence shown here is derived from an EMBL/GenBank/DDBJ whole genome shotgun (WGS) entry which is preliminary data.</text>
</comment>
<dbReference type="RefSeq" id="WP_132008963.1">
    <property type="nucleotide sequence ID" value="NZ_SMFK01000017.1"/>
</dbReference>
<keyword evidence="2" id="KW-1185">Reference proteome</keyword>
<sequence>MSLLSDNIIPGNYGKLFGTNTVEEQDLLYIKKRILEIDGVKRVEINNTVFPREFTVYTSKIVAVVDIENLVKLIGFNAIPQ</sequence>
<gene>
    <name evidence="1" type="ORF">E0F76_16995</name>
</gene>
<organism evidence="1 2">
    <name type="scientific">Flavobacterium cellulosilyticum</name>
    <dbReference type="NCBI Taxonomy" id="2541731"/>
    <lineage>
        <taxon>Bacteria</taxon>
        <taxon>Pseudomonadati</taxon>
        <taxon>Bacteroidota</taxon>
        <taxon>Flavobacteriia</taxon>
        <taxon>Flavobacteriales</taxon>
        <taxon>Flavobacteriaceae</taxon>
        <taxon>Flavobacterium</taxon>
    </lineage>
</organism>
<dbReference type="OrthoDB" id="982897at2"/>
<protein>
    <submittedName>
        <fullName evidence="1">Heavy-metal-associated domain-containing protein</fullName>
    </submittedName>
</protein>
<proteinExistence type="predicted"/>
<evidence type="ECO:0000313" key="1">
    <source>
        <dbReference type="EMBL" id="TDD94294.1"/>
    </source>
</evidence>
<accession>A0A4R5CB12</accession>
<name>A0A4R5CB12_9FLAO</name>
<reference evidence="1 2" key="1">
    <citation type="submission" date="2019-03" db="EMBL/GenBank/DDBJ databases">
        <title>Flavobacterium AR-3-4 sp. nov. isolated from arctic soil.</title>
        <authorList>
            <person name="Chaudhary D.K."/>
        </authorList>
    </citation>
    <scope>NUCLEOTIDE SEQUENCE [LARGE SCALE GENOMIC DNA]</scope>
    <source>
        <strain evidence="1 2">AR-3-4</strain>
    </source>
</reference>
<dbReference type="EMBL" id="SMFK01000017">
    <property type="protein sequence ID" value="TDD94294.1"/>
    <property type="molecule type" value="Genomic_DNA"/>
</dbReference>
<dbReference type="Proteomes" id="UP000295479">
    <property type="component" value="Unassembled WGS sequence"/>
</dbReference>
<dbReference type="AlphaFoldDB" id="A0A4R5CB12"/>
<evidence type="ECO:0000313" key="2">
    <source>
        <dbReference type="Proteomes" id="UP000295479"/>
    </source>
</evidence>